<dbReference type="AlphaFoldDB" id="A0A1M6C8M1"/>
<evidence type="ECO:0000256" key="1">
    <source>
        <dbReference type="SAM" id="Phobius"/>
    </source>
</evidence>
<keyword evidence="1" id="KW-1133">Transmembrane helix</keyword>
<keyword evidence="3" id="KW-1185">Reference proteome</keyword>
<sequence>MFTFLKPRSSTQFINNCFRKRILQQFMQDVYLLILSTVLFIQVFPGINMK</sequence>
<organism evidence="2 3">
    <name type="scientific">Aquimarina spongiae</name>
    <dbReference type="NCBI Taxonomy" id="570521"/>
    <lineage>
        <taxon>Bacteria</taxon>
        <taxon>Pseudomonadati</taxon>
        <taxon>Bacteroidota</taxon>
        <taxon>Flavobacteriia</taxon>
        <taxon>Flavobacteriales</taxon>
        <taxon>Flavobacteriaceae</taxon>
        <taxon>Aquimarina</taxon>
    </lineage>
</organism>
<proteinExistence type="predicted"/>
<dbReference type="Proteomes" id="UP000184432">
    <property type="component" value="Unassembled WGS sequence"/>
</dbReference>
<feature type="transmembrane region" description="Helical" evidence="1">
    <location>
        <begin position="30"/>
        <end position="47"/>
    </location>
</feature>
<accession>A0A1M6C8M1</accession>
<evidence type="ECO:0000313" key="2">
    <source>
        <dbReference type="EMBL" id="SHI57390.1"/>
    </source>
</evidence>
<dbReference type="EMBL" id="FQYP01000002">
    <property type="protein sequence ID" value="SHI57390.1"/>
    <property type="molecule type" value="Genomic_DNA"/>
</dbReference>
<evidence type="ECO:0000313" key="3">
    <source>
        <dbReference type="Proteomes" id="UP000184432"/>
    </source>
</evidence>
<protein>
    <submittedName>
        <fullName evidence="2">Uncharacterized protein</fullName>
    </submittedName>
</protein>
<keyword evidence="1" id="KW-0812">Transmembrane</keyword>
<keyword evidence="1" id="KW-0472">Membrane</keyword>
<reference evidence="3" key="1">
    <citation type="submission" date="2016-11" db="EMBL/GenBank/DDBJ databases">
        <authorList>
            <person name="Varghese N."/>
            <person name="Submissions S."/>
        </authorList>
    </citation>
    <scope>NUCLEOTIDE SEQUENCE [LARGE SCALE GENOMIC DNA]</scope>
    <source>
        <strain evidence="3">DSM 22623</strain>
    </source>
</reference>
<name>A0A1M6C8M1_9FLAO</name>
<dbReference type="STRING" id="570521.SAMN04488508_1021"/>
<gene>
    <name evidence="2" type="ORF">SAMN04488508_1021</name>
</gene>